<dbReference type="SMART" id="SM00849">
    <property type="entry name" value="Lactamase_B"/>
    <property type="match status" value="1"/>
</dbReference>
<dbReference type="EMBL" id="VUNQ01000003">
    <property type="protein sequence ID" value="MSU00356.1"/>
    <property type="molecule type" value="Genomic_DNA"/>
</dbReference>
<comment type="caution">
    <text evidence="2">The sequence shown here is derived from an EMBL/GenBank/DDBJ whole genome shotgun (WGS) entry which is preliminary data.</text>
</comment>
<proteinExistence type="predicted"/>
<dbReference type="PANTHER" id="PTHR42951">
    <property type="entry name" value="METALLO-BETA-LACTAMASE DOMAIN-CONTAINING"/>
    <property type="match status" value="1"/>
</dbReference>
<dbReference type="RefSeq" id="WP_154438783.1">
    <property type="nucleotide sequence ID" value="NZ_VUNQ01000003.1"/>
</dbReference>
<dbReference type="InterPro" id="IPR036866">
    <property type="entry name" value="RibonucZ/Hydroxyglut_hydro"/>
</dbReference>
<dbReference type="Gene3D" id="3.60.15.10">
    <property type="entry name" value="Ribonuclease Z/Hydroxyacylglutathione hydrolase-like"/>
    <property type="match status" value="1"/>
</dbReference>
<dbReference type="SUPFAM" id="SSF56281">
    <property type="entry name" value="Metallo-hydrolase/oxidoreductase"/>
    <property type="match status" value="1"/>
</dbReference>
<dbReference type="AlphaFoldDB" id="A0A6N7XF39"/>
<gene>
    <name evidence="2" type="ORF">FYJ83_02610</name>
</gene>
<dbReference type="PANTHER" id="PTHR42951:SF4">
    <property type="entry name" value="ACYL-COENZYME A THIOESTERASE MBLAC2"/>
    <property type="match status" value="1"/>
</dbReference>
<evidence type="ECO:0000259" key="1">
    <source>
        <dbReference type="SMART" id="SM00849"/>
    </source>
</evidence>
<dbReference type="InterPro" id="IPR001279">
    <property type="entry name" value="Metallo-B-lactamas"/>
</dbReference>
<feature type="domain" description="Metallo-beta-lactamase" evidence="1">
    <location>
        <begin position="25"/>
        <end position="202"/>
    </location>
</feature>
<keyword evidence="2" id="KW-0378">Hydrolase</keyword>
<dbReference type="GO" id="GO:0016787">
    <property type="term" value="F:hydrolase activity"/>
    <property type="evidence" value="ECO:0007669"/>
    <property type="project" value="UniProtKB-KW"/>
</dbReference>
<protein>
    <submittedName>
        <fullName evidence="2">MBL fold metallo-hydrolase</fullName>
    </submittedName>
</protein>
<dbReference type="InterPro" id="IPR050855">
    <property type="entry name" value="NDM-1-like"/>
</dbReference>
<dbReference type="Proteomes" id="UP000469523">
    <property type="component" value="Unassembled WGS sequence"/>
</dbReference>
<evidence type="ECO:0000313" key="3">
    <source>
        <dbReference type="Proteomes" id="UP000469523"/>
    </source>
</evidence>
<name>A0A6N7XF39_9FIRM</name>
<reference evidence="2 3" key="1">
    <citation type="submission" date="2019-09" db="EMBL/GenBank/DDBJ databases">
        <title>In-depth cultivation of the pig gut microbiome towards novel bacterial diversity and tailored functional studies.</title>
        <authorList>
            <person name="Wylensek D."/>
            <person name="Hitch T.C.A."/>
            <person name="Clavel T."/>
        </authorList>
    </citation>
    <scope>NUCLEOTIDE SEQUENCE [LARGE SCALE GENOMIC DNA]</scope>
    <source>
        <strain evidence="2 3">WCA3-693-APC-4?</strain>
    </source>
</reference>
<dbReference type="Pfam" id="PF00753">
    <property type="entry name" value="Lactamase_B"/>
    <property type="match status" value="1"/>
</dbReference>
<organism evidence="2 3">
    <name type="scientific">Tissierella pigra</name>
    <dbReference type="NCBI Taxonomy" id="2607614"/>
    <lineage>
        <taxon>Bacteria</taxon>
        <taxon>Bacillati</taxon>
        <taxon>Bacillota</taxon>
        <taxon>Tissierellia</taxon>
        <taxon>Tissierellales</taxon>
        <taxon>Tissierellaceae</taxon>
        <taxon>Tissierella</taxon>
    </lineage>
</organism>
<evidence type="ECO:0000313" key="2">
    <source>
        <dbReference type="EMBL" id="MSU00356.1"/>
    </source>
</evidence>
<sequence length="251" mass="29233">MKISRVGNRGILFTFMELEKSFDCVTNVYVINGRKNFIVCDTYLGPYYMREVKEYLETNYGKKDYIIFNSHSHWDHIWGNSEFRNSIIVSHKICRDFIADYGIEELASHATEFAKEDIDIVLPNITFESKITFNDEGVEFFYSPGHSEDSASCYDLIDNVLFVGDNVDNPIPSYMCWNNLDKYKDTLDKYNSIGANIIVQSHGDIMDNKIIRSNIDYIVKLKANENMNFKEEDVLKKHIYNLEYLNSCTTT</sequence>
<accession>A0A6N7XF39</accession>
<keyword evidence="3" id="KW-1185">Reference proteome</keyword>